<keyword evidence="2" id="KW-1185">Reference proteome</keyword>
<evidence type="ECO:0000313" key="1">
    <source>
        <dbReference type="EMBL" id="UXX82684.1"/>
    </source>
</evidence>
<gene>
    <name evidence="1" type="ORF">N7U68_16585</name>
</gene>
<evidence type="ECO:0008006" key="3">
    <source>
        <dbReference type="Google" id="ProtNLM"/>
    </source>
</evidence>
<organism evidence="1 2">
    <name type="scientific">Roseovarius pelagicus</name>
    <dbReference type="NCBI Taxonomy" id="2980108"/>
    <lineage>
        <taxon>Bacteria</taxon>
        <taxon>Pseudomonadati</taxon>
        <taxon>Pseudomonadota</taxon>
        <taxon>Alphaproteobacteria</taxon>
        <taxon>Rhodobacterales</taxon>
        <taxon>Roseobacteraceae</taxon>
        <taxon>Roseovarius</taxon>
    </lineage>
</organism>
<evidence type="ECO:0000313" key="2">
    <source>
        <dbReference type="Proteomes" id="UP001064087"/>
    </source>
</evidence>
<reference evidence="1" key="1">
    <citation type="submission" date="2022-10" db="EMBL/GenBank/DDBJ databases">
        <title>Roseovarius pelagicus sp. nov., isolated from Arctic seawater.</title>
        <authorList>
            <person name="Hong Y.W."/>
            <person name="Hwang C.Y."/>
        </authorList>
    </citation>
    <scope>NUCLEOTIDE SEQUENCE</scope>
    <source>
        <strain evidence="1">HL-MP18</strain>
    </source>
</reference>
<dbReference type="RefSeq" id="WP_165193768.1">
    <property type="nucleotide sequence ID" value="NZ_CP106738.1"/>
</dbReference>
<protein>
    <recommendedName>
        <fullName evidence="3">Nucleotidyl transferase AbiEii toxin, Type IV TA system</fullName>
    </recommendedName>
</protein>
<name>A0ABY6D9Q2_9RHOB</name>
<sequence length="50" mass="5787">MNRRIVRQLTHTKRIDHMEKATLCGAFFRGLPENWTDYDFAGTLASDSSK</sequence>
<dbReference type="EMBL" id="CP106738">
    <property type="protein sequence ID" value="UXX82684.1"/>
    <property type="molecule type" value="Genomic_DNA"/>
</dbReference>
<dbReference type="Proteomes" id="UP001064087">
    <property type="component" value="Chromosome"/>
</dbReference>
<proteinExistence type="predicted"/>
<accession>A0ABY6D9Q2</accession>